<dbReference type="Proteomes" id="UP000198896">
    <property type="component" value="Unassembled WGS sequence"/>
</dbReference>
<proteinExistence type="predicted"/>
<evidence type="ECO:0000313" key="3">
    <source>
        <dbReference type="Proteomes" id="UP000198896"/>
    </source>
</evidence>
<keyword evidence="1" id="KW-0732">Signal</keyword>
<organism evidence="2 3">
    <name type="scientific">Succiniclasticum ruminis DSM 9236</name>
    <dbReference type="NCBI Taxonomy" id="1123323"/>
    <lineage>
        <taxon>Bacteria</taxon>
        <taxon>Bacillati</taxon>
        <taxon>Bacillota</taxon>
        <taxon>Negativicutes</taxon>
        <taxon>Acidaminococcales</taxon>
        <taxon>Acidaminococcaceae</taxon>
        <taxon>Succiniclasticum</taxon>
    </lineage>
</organism>
<reference evidence="2 3" key="1">
    <citation type="submission" date="2016-10" db="EMBL/GenBank/DDBJ databases">
        <authorList>
            <person name="de Groot N.N."/>
        </authorList>
    </citation>
    <scope>NUCLEOTIDE SEQUENCE [LARGE SCALE GENOMIC DNA]</scope>
    <source>
        <strain evidence="2 3">DSM 9236</strain>
    </source>
</reference>
<protein>
    <submittedName>
        <fullName evidence="2">Uncharacterized protein</fullName>
    </submittedName>
</protein>
<dbReference type="OrthoDB" id="9820274at2"/>
<dbReference type="RefSeq" id="WP_093912765.1">
    <property type="nucleotide sequence ID" value="NZ_FONL01000002.1"/>
</dbReference>
<sequence>MNRIWKWLVCASLFMTMIFSSDPVNAEPKAIDDWMPAEGLYLRKTASGIPNGRIDVIVIKDFYMNPSVLVGVESRNYTGNSYEGSDMAPRIYVAGTMDASRVVLSYGYSDKRDPMPDPKVLPPMTCVVYNSDVKNKSINLTPQMFDQTRAMRTDPDLAGTYVWQGNYASPSAFMAMAWVRQQNPQVTGLEPGLDYRFEDNFVGDGMEKNYPGVGPIKPSYELKAYDGNKLIMLFLVSKDFKQIYRIKPDGDALLIYNAEGGVG</sequence>
<dbReference type="STRING" id="1123323.SAMN05216245_102186"/>
<dbReference type="AlphaFoldDB" id="A0A1I1YGC5"/>
<evidence type="ECO:0000313" key="2">
    <source>
        <dbReference type="EMBL" id="SFE18382.1"/>
    </source>
</evidence>
<feature type="chain" id="PRO_5011698619" evidence="1">
    <location>
        <begin position="27"/>
        <end position="263"/>
    </location>
</feature>
<dbReference type="EMBL" id="FONL01000002">
    <property type="protein sequence ID" value="SFE18382.1"/>
    <property type="molecule type" value="Genomic_DNA"/>
</dbReference>
<name>A0A1I1YGC5_9FIRM</name>
<evidence type="ECO:0000256" key="1">
    <source>
        <dbReference type="SAM" id="SignalP"/>
    </source>
</evidence>
<keyword evidence="3" id="KW-1185">Reference proteome</keyword>
<accession>A0A1I1YGC5</accession>
<feature type="signal peptide" evidence="1">
    <location>
        <begin position="1"/>
        <end position="26"/>
    </location>
</feature>
<gene>
    <name evidence="2" type="ORF">SAMN05216245_102186</name>
</gene>